<keyword evidence="6 16" id="KW-0597">Phosphoprotein</keyword>
<dbReference type="Pfam" id="PF21623">
    <property type="entry name" value="HK_sensor_dom_bact"/>
    <property type="match status" value="1"/>
</dbReference>
<evidence type="ECO:0000259" key="18">
    <source>
        <dbReference type="PROSITE" id="PS50109"/>
    </source>
</evidence>
<evidence type="ECO:0000256" key="9">
    <source>
        <dbReference type="ARBA" id="ARBA00022741"/>
    </source>
</evidence>
<feature type="modified residue" description="4-aspartylphosphate" evidence="16">
    <location>
        <position position="837"/>
    </location>
</feature>
<dbReference type="InterPro" id="IPR000014">
    <property type="entry name" value="PAS"/>
</dbReference>
<dbReference type="Gene3D" id="1.10.287.130">
    <property type="match status" value="1"/>
</dbReference>
<evidence type="ECO:0000259" key="21">
    <source>
        <dbReference type="PROSITE" id="PS50113"/>
    </source>
</evidence>
<comment type="catalytic activity">
    <reaction evidence="1">
        <text>ATP + protein L-histidine = ADP + protein N-phospho-L-histidine.</text>
        <dbReference type="EC" id="2.7.13.3"/>
    </reaction>
</comment>
<dbReference type="NCBIfam" id="TIGR00229">
    <property type="entry name" value="sensory_box"/>
    <property type="match status" value="1"/>
</dbReference>
<evidence type="ECO:0000256" key="12">
    <source>
        <dbReference type="ARBA" id="ARBA00022989"/>
    </source>
</evidence>
<keyword evidence="13" id="KW-0902">Two-component regulatory system</keyword>
<evidence type="ECO:0000259" key="19">
    <source>
        <dbReference type="PROSITE" id="PS50110"/>
    </source>
</evidence>
<keyword evidence="11" id="KW-0067">ATP-binding</keyword>
<dbReference type="GO" id="GO:0000155">
    <property type="term" value="F:phosphorelay sensor kinase activity"/>
    <property type="evidence" value="ECO:0007669"/>
    <property type="project" value="InterPro"/>
</dbReference>
<evidence type="ECO:0000256" key="17">
    <source>
        <dbReference type="SAM" id="Phobius"/>
    </source>
</evidence>
<evidence type="ECO:0000256" key="4">
    <source>
        <dbReference type="ARBA" id="ARBA00022475"/>
    </source>
</evidence>
<dbReference type="Gene3D" id="3.30.565.10">
    <property type="entry name" value="Histidine kinase-like ATPase, C-terminal domain"/>
    <property type="match status" value="1"/>
</dbReference>
<dbReference type="InterPro" id="IPR000700">
    <property type="entry name" value="PAS-assoc_C"/>
</dbReference>
<dbReference type="CDD" id="cd00082">
    <property type="entry name" value="HisKA"/>
    <property type="match status" value="1"/>
</dbReference>
<dbReference type="PROSITE" id="PS50112">
    <property type="entry name" value="PAS"/>
    <property type="match status" value="1"/>
</dbReference>
<dbReference type="STRING" id="966.BTA35_0204415"/>
<dbReference type="InterPro" id="IPR004358">
    <property type="entry name" value="Sig_transdc_His_kin-like_C"/>
</dbReference>
<dbReference type="Pfam" id="PF00072">
    <property type="entry name" value="Response_reg"/>
    <property type="match status" value="1"/>
</dbReference>
<dbReference type="InterPro" id="IPR048760">
    <property type="entry name" value="VP0354-like_sensor_dom"/>
</dbReference>
<evidence type="ECO:0000256" key="6">
    <source>
        <dbReference type="ARBA" id="ARBA00022553"/>
    </source>
</evidence>
<dbReference type="SMART" id="SM00448">
    <property type="entry name" value="REC"/>
    <property type="match status" value="1"/>
</dbReference>
<dbReference type="InterPro" id="IPR035965">
    <property type="entry name" value="PAS-like_dom_sf"/>
</dbReference>
<evidence type="ECO:0000313" key="24">
    <source>
        <dbReference type="Proteomes" id="UP000190064"/>
    </source>
</evidence>
<evidence type="ECO:0000256" key="16">
    <source>
        <dbReference type="PROSITE-ProRule" id="PRU00169"/>
    </source>
</evidence>
<organism evidence="23 24">
    <name type="scientific">Oceanospirillum linum</name>
    <dbReference type="NCBI Taxonomy" id="966"/>
    <lineage>
        <taxon>Bacteria</taxon>
        <taxon>Pseudomonadati</taxon>
        <taxon>Pseudomonadota</taxon>
        <taxon>Gammaproteobacteria</taxon>
        <taxon>Oceanospirillales</taxon>
        <taxon>Oceanospirillaceae</taxon>
        <taxon>Oceanospirillum</taxon>
    </lineage>
</organism>
<keyword evidence="4" id="KW-1003">Cell membrane</keyword>
<dbReference type="RefSeq" id="WP_077243175.1">
    <property type="nucleotide sequence ID" value="NZ_FXTS01000004.1"/>
</dbReference>
<dbReference type="InterPro" id="IPR036641">
    <property type="entry name" value="HPT_dom_sf"/>
</dbReference>
<comment type="caution">
    <text evidence="23">The sequence shown here is derived from an EMBL/GenBank/DDBJ whole genome shotgun (WGS) entry which is preliminary data.</text>
</comment>
<feature type="domain" description="Histidine kinase" evidence="18">
    <location>
        <begin position="531"/>
        <end position="757"/>
    </location>
</feature>
<dbReference type="SMART" id="SM00091">
    <property type="entry name" value="PAS"/>
    <property type="match status" value="1"/>
</dbReference>
<dbReference type="PROSITE" id="PS50113">
    <property type="entry name" value="PAC"/>
    <property type="match status" value="1"/>
</dbReference>
<evidence type="ECO:0000256" key="15">
    <source>
        <dbReference type="PROSITE-ProRule" id="PRU00110"/>
    </source>
</evidence>
<evidence type="ECO:0000256" key="10">
    <source>
        <dbReference type="ARBA" id="ARBA00022777"/>
    </source>
</evidence>
<keyword evidence="9" id="KW-0547">Nucleotide-binding</keyword>
<dbReference type="Gene3D" id="1.20.120.160">
    <property type="entry name" value="HPT domain"/>
    <property type="match status" value="1"/>
</dbReference>
<keyword evidence="8 17" id="KW-0812">Transmembrane</keyword>
<dbReference type="Pfam" id="PF00989">
    <property type="entry name" value="PAS"/>
    <property type="match status" value="1"/>
</dbReference>
<feature type="domain" description="PAC" evidence="21">
    <location>
        <begin position="452"/>
        <end position="502"/>
    </location>
</feature>
<dbReference type="GO" id="GO:0005524">
    <property type="term" value="F:ATP binding"/>
    <property type="evidence" value="ECO:0007669"/>
    <property type="project" value="UniProtKB-KW"/>
</dbReference>
<evidence type="ECO:0000256" key="7">
    <source>
        <dbReference type="ARBA" id="ARBA00022679"/>
    </source>
</evidence>
<keyword evidence="12 17" id="KW-1133">Transmembrane helix</keyword>
<dbReference type="CDD" id="cd17546">
    <property type="entry name" value="REC_hyHK_CKI1_RcsC-like"/>
    <property type="match status" value="1"/>
</dbReference>
<dbReference type="EMBL" id="MTSD02000001">
    <property type="protein sequence ID" value="OOV88728.1"/>
    <property type="molecule type" value="Genomic_DNA"/>
</dbReference>
<dbReference type="Gene3D" id="3.30.450.20">
    <property type="entry name" value="PAS domain"/>
    <property type="match status" value="3"/>
</dbReference>
<dbReference type="GO" id="GO:0005886">
    <property type="term" value="C:plasma membrane"/>
    <property type="evidence" value="ECO:0007669"/>
    <property type="project" value="UniProtKB-SubCell"/>
</dbReference>
<dbReference type="CDD" id="cd16922">
    <property type="entry name" value="HATPase_EvgS-ArcB-TorS-like"/>
    <property type="match status" value="1"/>
</dbReference>
<dbReference type="SUPFAM" id="SSF47384">
    <property type="entry name" value="Homodimeric domain of signal transducing histidine kinase"/>
    <property type="match status" value="1"/>
</dbReference>
<dbReference type="PRINTS" id="PR00344">
    <property type="entry name" value="BCTRLSENSOR"/>
</dbReference>
<proteinExistence type="predicted"/>
<evidence type="ECO:0000256" key="2">
    <source>
        <dbReference type="ARBA" id="ARBA00004429"/>
    </source>
</evidence>
<accession>A0A1T1HFV7</accession>
<dbReference type="CDD" id="cd00130">
    <property type="entry name" value="PAS"/>
    <property type="match status" value="1"/>
</dbReference>
<evidence type="ECO:0000256" key="1">
    <source>
        <dbReference type="ARBA" id="ARBA00000085"/>
    </source>
</evidence>
<dbReference type="PANTHER" id="PTHR43047">
    <property type="entry name" value="TWO-COMPONENT HISTIDINE PROTEIN KINASE"/>
    <property type="match status" value="1"/>
</dbReference>
<protein>
    <recommendedName>
        <fullName evidence="3">histidine kinase</fullName>
        <ecNumber evidence="3">2.7.13.3</ecNumber>
    </recommendedName>
</protein>
<dbReference type="PROSITE" id="PS50894">
    <property type="entry name" value="HPT"/>
    <property type="match status" value="1"/>
</dbReference>
<dbReference type="Pfam" id="PF02518">
    <property type="entry name" value="HATPase_c"/>
    <property type="match status" value="1"/>
</dbReference>
<dbReference type="PANTHER" id="PTHR43047:SF72">
    <property type="entry name" value="OSMOSENSING HISTIDINE PROTEIN KINASE SLN1"/>
    <property type="match status" value="1"/>
</dbReference>
<sequence length="1048" mass="118618">MYPPVETDRPPVKIRTVFLRIFLPLALITLLVCSLITRILYENELNLIRLHEQSLLERSTQSLQQNLQPPQDHLRSLITEAPVLYSLRNPADNLKAMEGSFASLLSRNKDYFQVRWIDETGQERLRLEPAQDRSRGYIRIRDVQLQNKSERYYFRATQALAGSNRLFLSPMDLNVEQGSIERPIRPTLRMSIPLQDSGENRGIIIINIDMRKYLSDLQQVLESDTDRMQLINPQGYWLQHPDNTLEWGFQLPHGQAFKKQYPNIWQRMHSFSQNQWIQDQGLWSWAPVYPDNDPQIFNNQSMGWLLLEQPPEVINQLRLKFWGGALLLLLLTAAIGGYILQRLLKAQQVQQQAESLALQNQMQADQLNKQREDEQRFRVIFNASHTPLLVCNSQGNIALVNPALEKLFGYSAFELSGLPIEHLIPVKMRKQHVTERTQYLSHPRPRPKMMKNGESLQGVRKDGKLIHVEIGLSPYENEGETYILATLEDISSRVQAERKITELHARKTHHLEKARKDAERLARLKTDFLANMSHEIRTPLNAILVLSELLDQELTEQQACSGNTRELSKNIQQAGENLLLIVNDILDYSKIEAGGLSLEKTPFALQDLFPQILSICRPQADKKDLLLQLDCDGNERLRLIGDPHRIRQVLLNLVSNAIKFTDQGSVSIRVHAREKEQNQISLQFSITDTGPGIEPEQQTAIFNAFTQADSSVTRKFGGTGLGLTISRQLVYLMGSQLELSSQPGKGSNFSFTLSLPLAEEAVSEDSSEYTEQAGTEASLCLEGRTLLVVDDSDLNRDIARRIIERAGGVTVLAENGAVALSKAESMVETPPDLILMDLQMPVMSGYEAIKQLRQRPAYQKTPVIALTAGITESAHKQALEHGADQVLTKPFTIHQIIACLKACLEGKNKTDTASKYLPHQGTTPLIQHASQAEQPPIMDEKAALLNWGDEESLQHFLTQFQRQYSHCCQEITEYLLTNKRKQAEGLTHKVKGAAGSLYLCALEYSLQQLEHKLREGSETNEMITKQILPTISDTLNNTLAFISGYSGK</sequence>
<dbReference type="SUPFAM" id="SSF55874">
    <property type="entry name" value="ATPase domain of HSP90 chaperone/DNA topoisomerase II/histidine kinase"/>
    <property type="match status" value="1"/>
</dbReference>
<dbReference type="Proteomes" id="UP000190064">
    <property type="component" value="Unassembled WGS sequence"/>
</dbReference>
<evidence type="ECO:0000256" key="5">
    <source>
        <dbReference type="ARBA" id="ARBA00022519"/>
    </source>
</evidence>
<feature type="modified residue" description="Phosphohistidine" evidence="15">
    <location>
        <position position="988"/>
    </location>
</feature>
<reference evidence="23" key="1">
    <citation type="submission" date="2017-02" db="EMBL/GenBank/DDBJ databases">
        <title>Draft Genome Sequence of the Salt Water Bacterium Oceanospirillum linum ATCC 11336.</title>
        <authorList>
            <person name="Trachtenberg A.M."/>
            <person name="Carney J.G."/>
            <person name="Linnane J.D."/>
            <person name="Rheaume B.A."/>
            <person name="Pitts N.L."/>
            <person name="Mykles D.L."/>
            <person name="Maclea K.S."/>
        </authorList>
    </citation>
    <scope>NUCLEOTIDE SEQUENCE [LARGE SCALE GENOMIC DNA]</scope>
    <source>
        <strain evidence="23">ATCC 11336</strain>
    </source>
</reference>
<dbReference type="SMART" id="SM00388">
    <property type="entry name" value="HisKA"/>
    <property type="match status" value="1"/>
</dbReference>
<dbReference type="InterPro" id="IPR003661">
    <property type="entry name" value="HisK_dim/P_dom"/>
</dbReference>
<dbReference type="InterPro" id="IPR036890">
    <property type="entry name" value="HATPase_C_sf"/>
</dbReference>
<dbReference type="InterPro" id="IPR005467">
    <property type="entry name" value="His_kinase_dom"/>
</dbReference>
<keyword evidence="5" id="KW-0997">Cell inner membrane</keyword>
<dbReference type="FunFam" id="3.30.565.10:FF:000010">
    <property type="entry name" value="Sensor histidine kinase RcsC"/>
    <property type="match status" value="1"/>
</dbReference>
<dbReference type="InterPro" id="IPR011006">
    <property type="entry name" value="CheY-like_superfamily"/>
</dbReference>
<dbReference type="InterPro" id="IPR008207">
    <property type="entry name" value="Sig_transdc_His_kin_Hpt_dom"/>
</dbReference>
<dbReference type="SUPFAM" id="SSF52172">
    <property type="entry name" value="CheY-like"/>
    <property type="match status" value="1"/>
</dbReference>
<keyword evidence="14 17" id="KW-0472">Membrane</keyword>
<dbReference type="SUPFAM" id="SSF55785">
    <property type="entry name" value="PYP-like sensor domain (PAS domain)"/>
    <property type="match status" value="1"/>
</dbReference>
<comment type="subcellular location">
    <subcellularLocation>
        <location evidence="2">Cell inner membrane</location>
        <topology evidence="2">Multi-pass membrane protein</topology>
    </subcellularLocation>
</comment>
<dbReference type="PROSITE" id="PS50110">
    <property type="entry name" value="RESPONSE_REGULATORY"/>
    <property type="match status" value="1"/>
</dbReference>
<dbReference type="Gene3D" id="3.40.50.2300">
    <property type="match status" value="1"/>
</dbReference>
<feature type="domain" description="Response regulatory" evidence="19">
    <location>
        <begin position="785"/>
        <end position="904"/>
    </location>
</feature>
<evidence type="ECO:0000256" key="13">
    <source>
        <dbReference type="ARBA" id="ARBA00023012"/>
    </source>
</evidence>
<evidence type="ECO:0000256" key="3">
    <source>
        <dbReference type="ARBA" id="ARBA00012438"/>
    </source>
</evidence>
<gene>
    <name evidence="23" type="ORF">BTA35_0204415</name>
</gene>
<feature type="domain" description="HPt" evidence="22">
    <location>
        <begin position="949"/>
        <end position="1045"/>
    </location>
</feature>
<dbReference type="SMART" id="SM00387">
    <property type="entry name" value="HATPase_c"/>
    <property type="match status" value="1"/>
</dbReference>
<dbReference type="InterPro" id="IPR001789">
    <property type="entry name" value="Sig_transdc_resp-reg_receiver"/>
</dbReference>
<dbReference type="InterPro" id="IPR013767">
    <property type="entry name" value="PAS_fold"/>
</dbReference>
<evidence type="ECO:0000259" key="22">
    <source>
        <dbReference type="PROSITE" id="PS50894"/>
    </source>
</evidence>
<dbReference type="InterPro" id="IPR029151">
    <property type="entry name" value="Sensor-like_sf"/>
</dbReference>
<dbReference type="EC" id="2.7.13.3" evidence="3"/>
<dbReference type="SUPFAM" id="SSF103190">
    <property type="entry name" value="Sensory domain-like"/>
    <property type="match status" value="2"/>
</dbReference>
<evidence type="ECO:0000313" key="23">
    <source>
        <dbReference type="EMBL" id="OOV88728.1"/>
    </source>
</evidence>
<dbReference type="AlphaFoldDB" id="A0A1T1HFV7"/>
<evidence type="ECO:0000256" key="8">
    <source>
        <dbReference type="ARBA" id="ARBA00022692"/>
    </source>
</evidence>
<keyword evidence="10" id="KW-0418">Kinase</keyword>
<dbReference type="SUPFAM" id="SSF47226">
    <property type="entry name" value="Histidine-containing phosphotransfer domain, HPT domain"/>
    <property type="match status" value="1"/>
</dbReference>
<dbReference type="GO" id="GO:0009927">
    <property type="term" value="F:histidine phosphotransfer kinase activity"/>
    <property type="evidence" value="ECO:0007669"/>
    <property type="project" value="TreeGrafter"/>
</dbReference>
<keyword evidence="24" id="KW-1185">Reference proteome</keyword>
<feature type="transmembrane region" description="Helical" evidence="17">
    <location>
        <begin position="17"/>
        <end position="41"/>
    </location>
</feature>
<keyword evidence="7" id="KW-0808">Transferase</keyword>
<name>A0A1T1HFV7_OCELI</name>
<dbReference type="InterPro" id="IPR036097">
    <property type="entry name" value="HisK_dim/P_sf"/>
</dbReference>
<feature type="domain" description="PAS" evidence="20">
    <location>
        <begin position="373"/>
        <end position="417"/>
    </location>
</feature>
<dbReference type="GO" id="GO:0006355">
    <property type="term" value="P:regulation of DNA-templated transcription"/>
    <property type="evidence" value="ECO:0007669"/>
    <property type="project" value="InterPro"/>
</dbReference>
<dbReference type="PROSITE" id="PS50109">
    <property type="entry name" value="HIS_KIN"/>
    <property type="match status" value="1"/>
</dbReference>
<evidence type="ECO:0000256" key="14">
    <source>
        <dbReference type="ARBA" id="ARBA00023136"/>
    </source>
</evidence>
<dbReference type="InterPro" id="IPR003594">
    <property type="entry name" value="HATPase_dom"/>
</dbReference>
<evidence type="ECO:0000259" key="20">
    <source>
        <dbReference type="PROSITE" id="PS50112"/>
    </source>
</evidence>
<evidence type="ECO:0000256" key="11">
    <source>
        <dbReference type="ARBA" id="ARBA00022840"/>
    </source>
</evidence>
<dbReference type="Pfam" id="PF00512">
    <property type="entry name" value="HisKA"/>
    <property type="match status" value="1"/>
</dbReference>